<sequence>MDKLISIKRSGLSTVSDSLAGVVDITRFDNPKQLQKLARDAIVADSFGKHNRERCISHRGRERLRYVLYEAEVSLIGKNAEFKAIQIVSDTEGKYS</sequence>
<name>A0ABT1RTG3_9FIRM</name>
<dbReference type="Proteomes" id="UP001524502">
    <property type="component" value="Unassembled WGS sequence"/>
</dbReference>
<organism evidence="2 3">
    <name type="scientific">Anaerovorax odorimutans</name>
    <dbReference type="NCBI Taxonomy" id="109327"/>
    <lineage>
        <taxon>Bacteria</taxon>
        <taxon>Bacillati</taxon>
        <taxon>Bacillota</taxon>
        <taxon>Clostridia</taxon>
        <taxon>Peptostreptococcales</taxon>
        <taxon>Anaerovoracaceae</taxon>
        <taxon>Anaerovorax</taxon>
    </lineage>
</organism>
<protein>
    <submittedName>
        <fullName evidence="2">IS110 family transposase</fullName>
    </submittedName>
</protein>
<dbReference type="InterPro" id="IPR003346">
    <property type="entry name" value="Transposase_20"/>
</dbReference>
<dbReference type="RefSeq" id="WP_256133692.1">
    <property type="nucleotide sequence ID" value="NZ_JANFXK010000031.1"/>
</dbReference>
<proteinExistence type="predicted"/>
<keyword evidence="3" id="KW-1185">Reference proteome</keyword>
<feature type="domain" description="Transposase IS116/IS110/IS902 C-terminal" evidence="1">
    <location>
        <begin position="3"/>
        <end position="84"/>
    </location>
</feature>
<dbReference type="Pfam" id="PF02371">
    <property type="entry name" value="Transposase_20"/>
    <property type="match status" value="1"/>
</dbReference>
<reference evidence="2 3" key="1">
    <citation type="submission" date="2022-06" db="EMBL/GenBank/DDBJ databases">
        <title>Isolation of gut microbiota from human fecal samples.</title>
        <authorList>
            <person name="Pamer E.G."/>
            <person name="Barat B."/>
            <person name="Waligurski E."/>
            <person name="Medina S."/>
            <person name="Paddock L."/>
            <person name="Mostad J."/>
        </authorList>
    </citation>
    <scope>NUCLEOTIDE SEQUENCE [LARGE SCALE GENOMIC DNA]</scope>
    <source>
        <strain evidence="2 3">SL.3.17</strain>
    </source>
</reference>
<gene>
    <name evidence="2" type="ORF">NE619_17310</name>
</gene>
<accession>A0ABT1RTG3</accession>
<evidence type="ECO:0000313" key="3">
    <source>
        <dbReference type="Proteomes" id="UP001524502"/>
    </source>
</evidence>
<evidence type="ECO:0000259" key="1">
    <source>
        <dbReference type="Pfam" id="PF02371"/>
    </source>
</evidence>
<dbReference type="EMBL" id="JANFXK010000031">
    <property type="protein sequence ID" value="MCQ4638490.1"/>
    <property type="molecule type" value="Genomic_DNA"/>
</dbReference>
<evidence type="ECO:0000313" key="2">
    <source>
        <dbReference type="EMBL" id="MCQ4638490.1"/>
    </source>
</evidence>
<comment type="caution">
    <text evidence="2">The sequence shown here is derived from an EMBL/GenBank/DDBJ whole genome shotgun (WGS) entry which is preliminary data.</text>
</comment>